<evidence type="ECO:0000313" key="8">
    <source>
        <dbReference type="Proteomes" id="UP000234474"/>
    </source>
</evidence>
<dbReference type="OrthoDB" id="659at2759"/>
<dbReference type="OMA" id="CHTHMKK"/>
<dbReference type="InterPro" id="IPR000222">
    <property type="entry name" value="PP2C_BS"/>
</dbReference>
<comment type="similarity">
    <text evidence="4">Belongs to the PP2C family.</text>
</comment>
<dbReference type="InterPro" id="IPR001932">
    <property type="entry name" value="PPM-type_phosphatase-like_dom"/>
</dbReference>
<dbReference type="Proteomes" id="UP000234474">
    <property type="component" value="Unassembled WGS sequence"/>
</dbReference>
<gene>
    <name evidence="7" type="ORF">P174DRAFT_446067</name>
</gene>
<dbReference type="InterPro" id="IPR036457">
    <property type="entry name" value="PPM-type-like_dom_sf"/>
</dbReference>
<protein>
    <submittedName>
        <fullName evidence="7">Phosphatase 2C family protein</fullName>
    </submittedName>
</protein>
<dbReference type="STRING" id="1392255.A0A2I1BUA1"/>
<dbReference type="SUPFAM" id="SSF81606">
    <property type="entry name" value="PP2C-like"/>
    <property type="match status" value="1"/>
</dbReference>
<evidence type="ECO:0000256" key="5">
    <source>
        <dbReference type="SAM" id="MobiDB-lite"/>
    </source>
</evidence>
<sequence length="318" mass="34608">MGSRAHAQSSKHAINLRGAGGASAQGTRPSQQDQYTIILPDQIPKSTIPDELAIFAVYDGHGSRKVAHHAKRHIRELLFEGDALEAGRYEDAIRQAIQKEEETLLEECQEGEEKFAISGSTVSLVIVNLTKGVMVVGNLGDSHVLMGECDITGQLETVHRLTQDHKPDSPKEKERIEDAGGVVNYESETARIGALNMSRALGDLQYKNPLNNDTAGPSTTGQELAAMTPSIEQGNFLSTEPSITRVDLRQDRRYILALTTDGVTNVLRDNVIIDEIKTRHEGGLGVQQVADQLVRDAAEGMRRDNATCIAVFLDGCLS</sequence>
<dbReference type="GO" id="GO:0046872">
    <property type="term" value="F:metal ion binding"/>
    <property type="evidence" value="ECO:0007669"/>
    <property type="project" value="UniProtKB-KW"/>
</dbReference>
<organism evidence="7 8">
    <name type="scientific">Aspergillus novofumigatus (strain IBT 16806)</name>
    <dbReference type="NCBI Taxonomy" id="1392255"/>
    <lineage>
        <taxon>Eukaryota</taxon>
        <taxon>Fungi</taxon>
        <taxon>Dikarya</taxon>
        <taxon>Ascomycota</taxon>
        <taxon>Pezizomycotina</taxon>
        <taxon>Eurotiomycetes</taxon>
        <taxon>Eurotiomycetidae</taxon>
        <taxon>Eurotiales</taxon>
        <taxon>Aspergillaceae</taxon>
        <taxon>Aspergillus</taxon>
        <taxon>Aspergillus subgen. Fumigati</taxon>
    </lineage>
</organism>
<feature type="compositionally biased region" description="Polar residues" evidence="5">
    <location>
        <begin position="1"/>
        <end position="12"/>
    </location>
</feature>
<evidence type="ECO:0000256" key="2">
    <source>
        <dbReference type="ARBA" id="ARBA00022801"/>
    </source>
</evidence>
<dbReference type="GO" id="GO:0004722">
    <property type="term" value="F:protein serine/threonine phosphatase activity"/>
    <property type="evidence" value="ECO:0007669"/>
    <property type="project" value="InterPro"/>
</dbReference>
<keyword evidence="1" id="KW-0479">Metal-binding</keyword>
<dbReference type="AlphaFoldDB" id="A0A2I1BUA1"/>
<feature type="domain" description="PPM-type phosphatase" evidence="6">
    <location>
        <begin position="18"/>
        <end position="313"/>
    </location>
</feature>
<feature type="region of interest" description="Disordered" evidence="5">
    <location>
        <begin position="1"/>
        <end position="31"/>
    </location>
</feature>
<keyword evidence="2 4" id="KW-0378">Hydrolase</keyword>
<dbReference type="EMBL" id="MSZS01000011">
    <property type="protein sequence ID" value="PKX88978.1"/>
    <property type="molecule type" value="Genomic_DNA"/>
</dbReference>
<name>A0A2I1BUA1_ASPN1</name>
<dbReference type="Gene3D" id="3.60.40.10">
    <property type="entry name" value="PPM-type phosphatase domain"/>
    <property type="match status" value="1"/>
</dbReference>
<proteinExistence type="inferred from homology"/>
<dbReference type="PANTHER" id="PTHR47992">
    <property type="entry name" value="PROTEIN PHOSPHATASE"/>
    <property type="match status" value="1"/>
</dbReference>
<dbReference type="GeneID" id="36535814"/>
<dbReference type="PROSITE" id="PS51746">
    <property type="entry name" value="PPM_2"/>
    <property type="match status" value="1"/>
</dbReference>
<evidence type="ECO:0000256" key="3">
    <source>
        <dbReference type="ARBA" id="ARBA00022912"/>
    </source>
</evidence>
<dbReference type="SMART" id="SM00332">
    <property type="entry name" value="PP2Cc"/>
    <property type="match status" value="1"/>
</dbReference>
<dbReference type="InterPro" id="IPR015655">
    <property type="entry name" value="PP2C"/>
</dbReference>
<keyword evidence="8" id="KW-1185">Reference proteome</keyword>
<evidence type="ECO:0000259" key="6">
    <source>
        <dbReference type="PROSITE" id="PS51746"/>
    </source>
</evidence>
<dbReference type="VEuPathDB" id="FungiDB:P174DRAFT_446067"/>
<dbReference type="PROSITE" id="PS01032">
    <property type="entry name" value="PPM_1"/>
    <property type="match status" value="1"/>
</dbReference>
<evidence type="ECO:0000256" key="4">
    <source>
        <dbReference type="RuleBase" id="RU003465"/>
    </source>
</evidence>
<dbReference type="Pfam" id="PF00481">
    <property type="entry name" value="PP2C"/>
    <property type="match status" value="1"/>
</dbReference>
<reference evidence="8" key="1">
    <citation type="journal article" date="2018" name="Proc. Natl. Acad. Sci. U.S.A.">
        <title>Linking secondary metabolites to gene clusters through genome sequencing of six diverse Aspergillus species.</title>
        <authorList>
            <person name="Kaerboelling I."/>
            <person name="Vesth T.C."/>
            <person name="Frisvad J.C."/>
            <person name="Nybo J.L."/>
            <person name="Theobald S."/>
            <person name="Kuo A."/>
            <person name="Bowyer P."/>
            <person name="Matsuda Y."/>
            <person name="Mondo S."/>
            <person name="Lyhne E.K."/>
            <person name="Kogle M.E."/>
            <person name="Clum A."/>
            <person name="Lipzen A."/>
            <person name="Salamov A."/>
            <person name="Ngan C.Y."/>
            <person name="Daum C."/>
            <person name="Chiniquy J."/>
            <person name="Barry K."/>
            <person name="LaButti K."/>
            <person name="Haridas S."/>
            <person name="Simmons B.A."/>
            <person name="Magnuson J.K."/>
            <person name="Mortensen U.H."/>
            <person name="Larsen T.O."/>
            <person name="Grigoriev I.V."/>
            <person name="Baker S.E."/>
            <person name="Andersen M.R."/>
        </authorList>
    </citation>
    <scope>NUCLEOTIDE SEQUENCE [LARGE SCALE GENOMIC DNA]</scope>
    <source>
        <strain evidence="8">IBT 16806</strain>
    </source>
</reference>
<comment type="caution">
    <text evidence="7">The sequence shown here is derived from an EMBL/GenBank/DDBJ whole genome shotgun (WGS) entry which is preliminary data.</text>
</comment>
<evidence type="ECO:0000256" key="1">
    <source>
        <dbReference type="ARBA" id="ARBA00022723"/>
    </source>
</evidence>
<keyword evidence="3 4" id="KW-0904">Protein phosphatase</keyword>
<accession>A0A2I1BUA1</accession>
<dbReference type="RefSeq" id="XP_024677573.1">
    <property type="nucleotide sequence ID" value="XM_024828489.1"/>
</dbReference>
<dbReference type="CDD" id="cd00143">
    <property type="entry name" value="PP2Cc"/>
    <property type="match status" value="1"/>
</dbReference>
<evidence type="ECO:0000313" key="7">
    <source>
        <dbReference type="EMBL" id="PKX88978.1"/>
    </source>
</evidence>